<name>A0ABV0JSY1_9CYAN</name>
<dbReference type="RefSeq" id="WP_190422297.1">
    <property type="nucleotide sequence ID" value="NZ_JAMPKK010000045.1"/>
</dbReference>
<dbReference type="Proteomes" id="UP001442494">
    <property type="component" value="Unassembled WGS sequence"/>
</dbReference>
<accession>A0ABV0JSY1</accession>
<evidence type="ECO:0000313" key="2">
    <source>
        <dbReference type="Proteomes" id="UP001442494"/>
    </source>
</evidence>
<organism evidence="1 2">
    <name type="scientific">Funiculus sociatus GB2-A5</name>
    <dbReference type="NCBI Taxonomy" id="2933946"/>
    <lineage>
        <taxon>Bacteria</taxon>
        <taxon>Bacillati</taxon>
        <taxon>Cyanobacteriota</taxon>
        <taxon>Cyanophyceae</taxon>
        <taxon>Coleofasciculales</taxon>
        <taxon>Coleofasciculaceae</taxon>
        <taxon>Funiculus</taxon>
    </lineage>
</organism>
<keyword evidence="2" id="KW-1185">Reference proteome</keyword>
<dbReference type="EMBL" id="JAMPKK010000045">
    <property type="protein sequence ID" value="MEP0866502.1"/>
    <property type="molecule type" value="Genomic_DNA"/>
</dbReference>
<evidence type="ECO:0000313" key="1">
    <source>
        <dbReference type="EMBL" id="MEP0866502.1"/>
    </source>
</evidence>
<proteinExistence type="predicted"/>
<sequence length="157" mass="18358">MNGWGQPKGSIPFKLGELKSQFGGEDLGVLYPRLERDGWMRAGDNYGKNVKVENSKNYIVKCENDDGWYWQPSRNHPRLKMYYRGFLEHGYTFEFKLDEYPDVLDSTVDSATWDFLGNLVFAKQGTLYKYKLSDFKKGKPSFCKDLEFLEQPKKPEI</sequence>
<protein>
    <submittedName>
        <fullName evidence="1">Uncharacterized protein</fullName>
    </submittedName>
</protein>
<reference evidence="1 2" key="1">
    <citation type="submission" date="2022-04" db="EMBL/GenBank/DDBJ databases">
        <title>Positive selection, recombination, and allopatry shape intraspecific diversity of widespread and dominant cyanobacteria.</title>
        <authorList>
            <person name="Wei J."/>
            <person name="Shu W."/>
            <person name="Hu C."/>
        </authorList>
    </citation>
    <scope>NUCLEOTIDE SEQUENCE [LARGE SCALE GENOMIC DNA]</scope>
    <source>
        <strain evidence="1 2">GB2-A5</strain>
    </source>
</reference>
<comment type="caution">
    <text evidence="1">The sequence shown here is derived from an EMBL/GenBank/DDBJ whole genome shotgun (WGS) entry which is preliminary data.</text>
</comment>
<gene>
    <name evidence="1" type="ORF">NDI37_18765</name>
</gene>